<reference evidence="1 2" key="1">
    <citation type="submission" date="2019-08" db="EMBL/GenBank/DDBJ databases">
        <title>In-depth cultivation of the pig gut microbiome towards novel bacterial diversity and tailored functional studies.</title>
        <authorList>
            <person name="Wylensek D."/>
            <person name="Hitch T.C.A."/>
            <person name="Clavel T."/>
        </authorList>
    </citation>
    <scope>NUCLEOTIDE SEQUENCE [LARGE SCALE GENOMIC DNA]</scope>
    <source>
        <strain evidence="1 2">Oil-RF-744-WCA-WT-10</strain>
    </source>
</reference>
<organism evidence="1 2">
    <name type="scientific">Sodaliphilus pleomorphus</name>
    <dbReference type="NCBI Taxonomy" id="2606626"/>
    <lineage>
        <taxon>Bacteria</taxon>
        <taxon>Pseudomonadati</taxon>
        <taxon>Bacteroidota</taxon>
        <taxon>Bacteroidia</taxon>
        <taxon>Bacteroidales</taxon>
        <taxon>Muribaculaceae</taxon>
        <taxon>Sodaliphilus</taxon>
    </lineage>
</organism>
<dbReference type="Proteomes" id="UP000483362">
    <property type="component" value="Unassembled WGS sequence"/>
</dbReference>
<dbReference type="EMBL" id="VULT01000029">
    <property type="protein sequence ID" value="MSS18659.1"/>
    <property type="molecule type" value="Genomic_DNA"/>
</dbReference>
<protein>
    <recommendedName>
        <fullName evidence="3">XRE family transcriptional regulator</fullName>
    </recommendedName>
</protein>
<dbReference type="RefSeq" id="WP_154328114.1">
    <property type="nucleotide sequence ID" value="NZ_CP045696.1"/>
</dbReference>
<gene>
    <name evidence="1" type="ORF">FYJ29_12970</name>
</gene>
<name>A0A6L5XGK8_9BACT</name>
<comment type="caution">
    <text evidence="1">The sequence shown here is derived from an EMBL/GenBank/DDBJ whole genome shotgun (WGS) entry which is preliminary data.</text>
</comment>
<evidence type="ECO:0008006" key="3">
    <source>
        <dbReference type="Google" id="ProtNLM"/>
    </source>
</evidence>
<proteinExistence type="predicted"/>
<accession>A0A6L5XGK8</accession>
<keyword evidence="2" id="KW-1185">Reference proteome</keyword>
<dbReference type="AlphaFoldDB" id="A0A6L5XGK8"/>
<sequence>MVIIDYYRELPEYKKIQFRQKAMSITGWSRSTFFYKMQHGNLKQLEIDALTELINTISYDRQD</sequence>
<evidence type="ECO:0000313" key="1">
    <source>
        <dbReference type="EMBL" id="MSS18659.1"/>
    </source>
</evidence>
<evidence type="ECO:0000313" key="2">
    <source>
        <dbReference type="Proteomes" id="UP000483362"/>
    </source>
</evidence>